<proteinExistence type="predicted"/>
<dbReference type="EMBL" id="CP041186">
    <property type="protein sequence ID" value="QDG52239.1"/>
    <property type="molecule type" value="Genomic_DNA"/>
</dbReference>
<dbReference type="InterPro" id="IPR019236">
    <property type="entry name" value="APP1_cat"/>
</dbReference>
<dbReference type="Proteomes" id="UP000315995">
    <property type="component" value="Chromosome"/>
</dbReference>
<dbReference type="AlphaFoldDB" id="A0A4Y6PVU5"/>
<dbReference type="RefSeq" id="WP_141198711.1">
    <property type="nucleotide sequence ID" value="NZ_CP041186.1"/>
</dbReference>
<evidence type="ECO:0000313" key="2">
    <source>
        <dbReference type="EMBL" id="QDG52239.1"/>
    </source>
</evidence>
<evidence type="ECO:0000259" key="1">
    <source>
        <dbReference type="Pfam" id="PF09949"/>
    </source>
</evidence>
<name>A0A4Y6PVU5_PERCE</name>
<evidence type="ECO:0000313" key="3">
    <source>
        <dbReference type="Proteomes" id="UP000315995"/>
    </source>
</evidence>
<reference evidence="2 3" key="1">
    <citation type="submission" date="2019-06" db="EMBL/GenBank/DDBJ databases">
        <title>Persicimonas caeni gen. nov., sp. nov., a predatory bacterium isolated from solar saltern.</title>
        <authorList>
            <person name="Wang S."/>
        </authorList>
    </citation>
    <scope>NUCLEOTIDE SEQUENCE [LARGE SCALE GENOMIC DNA]</scope>
    <source>
        <strain evidence="2 3">YN101</strain>
    </source>
</reference>
<gene>
    <name evidence="2" type="ORF">FIV42_16285</name>
</gene>
<sequence>MDVPAPIHRTAALIDEQLDRANRLFRKKVGYYKPLRVVGYRGYGTDDKIHVKGRVLADPVVESKLEDTGLRNLFNMLRRYRTDEVPGARVLVEFGDEQREVRTDSEGYFDAVLEPDEVPRDDGLWHPVDLQLLEPRPHSRVGQTSFQFDNRAQVPQDARFGVISDVDDTIVHTGATNLLRHARVVLLNSPHTRVPFEGVGAFYRALQYDAGRRTNPIWYVSSSPWNIYELLVEFMQVQDIPVGPLFLKDFGIDRDKFIRAGHTDYKINRIERVLQTYPDLPFILVGDSGQKDPEVYHSVVEKYPDQIAAVYIRDVSPARALQVEAMARDIRCYDTDLRLVKDTVAAARHAAQQGWIDRAELAAVRRDRRQEEEKSPSRVWAALRKAARSVESLIH</sequence>
<accession>A0A4Y6PVU5</accession>
<dbReference type="GO" id="GO:0008195">
    <property type="term" value="F:phosphatidate phosphatase activity"/>
    <property type="evidence" value="ECO:0007669"/>
    <property type="project" value="InterPro"/>
</dbReference>
<dbReference type="OrthoDB" id="9789875at2"/>
<organism evidence="2 3">
    <name type="scientific">Persicimonas caeni</name>
    <dbReference type="NCBI Taxonomy" id="2292766"/>
    <lineage>
        <taxon>Bacteria</taxon>
        <taxon>Deltaproteobacteria</taxon>
        <taxon>Bradymonadales</taxon>
        <taxon>Bradymonadaceae</taxon>
        <taxon>Persicimonas</taxon>
    </lineage>
</organism>
<feature type="domain" description="Phosphatidate phosphatase APP1 catalytic" evidence="1">
    <location>
        <begin position="160"/>
        <end position="314"/>
    </location>
</feature>
<dbReference type="PANTHER" id="PTHR28208:SF3">
    <property type="entry name" value="PHOSPHATIDATE PHOSPHATASE APP1"/>
    <property type="match status" value="1"/>
</dbReference>
<dbReference type="InterPro" id="IPR052935">
    <property type="entry name" value="Mg2+_PAP"/>
</dbReference>
<protein>
    <submittedName>
        <fullName evidence="2">DUF2183 domain-containing protein</fullName>
    </submittedName>
</protein>
<dbReference type="PANTHER" id="PTHR28208">
    <property type="entry name" value="PHOSPHATIDATE PHOSPHATASE APP1"/>
    <property type="match status" value="1"/>
</dbReference>
<dbReference type="Pfam" id="PF09949">
    <property type="entry name" value="APP1_cat"/>
    <property type="match status" value="1"/>
</dbReference>
<accession>A0A5B8Y784</accession>
<keyword evidence="3" id="KW-1185">Reference proteome</keyword>